<evidence type="ECO:0008006" key="3">
    <source>
        <dbReference type="Google" id="ProtNLM"/>
    </source>
</evidence>
<dbReference type="InterPro" id="IPR029058">
    <property type="entry name" value="AB_hydrolase_fold"/>
</dbReference>
<evidence type="ECO:0000313" key="2">
    <source>
        <dbReference type="Proteomes" id="UP000185891"/>
    </source>
</evidence>
<dbReference type="EMBL" id="MFAA01000047">
    <property type="protein sequence ID" value="OGD67933.1"/>
    <property type="molecule type" value="Genomic_DNA"/>
</dbReference>
<dbReference type="AlphaFoldDB" id="A0A1F5EKR2"/>
<reference evidence="1 2" key="1">
    <citation type="journal article" date="2016" name="Nat. Commun.">
        <title>Thousands of microbial genomes shed light on interconnected biogeochemical processes in an aquifer system.</title>
        <authorList>
            <person name="Anantharaman K."/>
            <person name="Brown C.T."/>
            <person name="Hug L.A."/>
            <person name="Sharon I."/>
            <person name="Castelle C.J."/>
            <person name="Probst A.J."/>
            <person name="Thomas B.C."/>
            <person name="Singh A."/>
            <person name="Wilkins M.J."/>
            <person name="Karaoz U."/>
            <person name="Brodie E.L."/>
            <person name="Williams K.H."/>
            <person name="Hubbard S.S."/>
            <person name="Banfield J.F."/>
        </authorList>
    </citation>
    <scope>NUCLEOTIDE SEQUENCE [LARGE SCALE GENOMIC DNA]</scope>
</reference>
<dbReference type="SUPFAM" id="SSF53474">
    <property type="entry name" value="alpha/beta-Hydrolases"/>
    <property type="match status" value="1"/>
</dbReference>
<protein>
    <recommendedName>
        <fullName evidence="3">AB hydrolase-1 domain-containing protein</fullName>
    </recommendedName>
</protein>
<comment type="caution">
    <text evidence="1">The sequence shown here is derived from an EMBL/GenBank/DDBJ whole genome shotgun (WGS) entry which is preliminary data.</text>
</comment>
<accession>A0A1F5EKR2</accession>
<sequence>MNFEGQFNLRKKIDTKGGVLEIIDIIPDQEKGLPIFLSSGWASTPKLLKPLLKTLNEKGRRVITVNFKKFDRINSNINKGIAREKLKSQAILETIKILGIKEIDIIGHSEGAVYTTLAVENNPDLFRNFVLVAPAGMTPKQSFLETASKFILDTLMWPIKKIKGKNRPLYHVIQNAKFFILNPIQSLQEGYGLSKIFIAKKIDFIIKSGVNVNLIYFNGDSIFPYKEVKQNAEIHNIPVHLIEGSHNFIYSNPEIFWSKIKGYIEE</sequence>
<gene>
    <name evidence="1" type="ORF">A3E89_01460</name>
</gene>
<name>A0A1F5EKR2_9BACT</name>
<proteinExistence type="predicted"/>
<evidence type="ECO:0000313" key="1">
    <source>
        <dbReference type="EMBL" id="OGD67933.1"/>
    </source>
</evidence>
<dbReference type="Gene3D" id="3.40.50.1820">
    <property type="entry name" value="alpha/beta hydrolase"/>
    <property type="match status" value="1"/>
</dbReference>
<dbReference type="Proteomes" id="UP000185891">
    <property type="component" value="Unassembled WGS sequence"/>
</dbReference>
<organism evidence="1 2">
    <name type="scientific">Candidatus Campbellbacteria bacterium RIFCSPHIGHO2_12_FULL_35_10</name>
    <dbReference type="NCBI Taxonomy" id="1797578"/>
    <lineage>
        <taxon>Bacteria</taxon>
        <taxon>Candidatus Campbelliibacteriota</taxon>
    </lineage>
</organism>